<dbReference type="PANTHER" id="PTHR10395">
    <property type="entry name" value="URICASE AND TRANSTHYRETIN-RELATED"/>
    <property type="match status" value="1"/>
</dbReference>
<dbReference type="GO" id="GO:0033971">
    <property type="term" value="F:hydroxyisourate hydrolase activity"/>
    <property type="evidence" value="ECO:0007669"/>
    <property type="project" value="UniProtKB-EC"/>
</dbReference>
<evidence type="ECO:0000313" key="10">
    <source>
        <dbReference type="Proteomes" id="UP001237823"/>
    </source>
</evidence>
<name>A0ABT7T547_9MICO</name>
<comment type="function">
    <text evidence="2">Catalyzes the hydrolysis of 5-hydroxyisourate (HIU) to 2-oxo-4-hydroxy-4-carboxy-5-ureidoimidazoline (OHCU).</text>
</comment>
<dbReference type="Gene3D" id="2.60.40.180">
    <property type="entry name" value="Transthyretin/hydroxyisourate hydrolase domain"/>
    <property type="match status" value="1"/>
</dbReference>
<comment type="subunit">
    <text evidence="4 7">Homotetramer.</text>
</comment>
<comment type="catalytic activity">
    <reaction evidence="1 7">
        <text>5-hydroxyisourate + H2O = 5-hydroxy-2-oxo-4-ureido-2,5-dihydro-1H-imidazole-5-carboxylate + H(+)</text>
        <dbReference type="Rhea" id="RHEA:23736"/>
        <dbReference type="ChEBI" id="CHEBI:15377"/>
        <dbReference type="ChEBI" id="CHEBI:15378"/>
        <dbReference type="ChEBI" id="CHEBI:18072"/>
        <dbReference type="ChEBI" id="CHEBI:58639"/>
        <dbReference type="EC" id="3.5.2.17"/>
    </reaction>
</comment>
<sequence length="112" mass="11747">MRATFGVPHLTTHVLDARTGTPAAGVALTLRTAEGEVLATGETDADGRAGLGPDVLPQGELELRFDTGAHHRATGVPSFHPYVVVAFTVSGTDHLHVPLLLSPFAYSTYRGS</sequence>
<reference evidence="9 10" key="1">
    <citation type="submission" date="2023-06" db="EMBL/GenBank/DDBJ databases">
        <authorList>
            <person name="Feng G."/>
            <person name="Li J."/>
            <person name="Zhu H."/>
        </authorList>
    </citation>
    <scope>NUCLEOTIDE SEQUENCE [LARGE SCALE GENOMIC DNA]</scope>
    <source>
        <strain evidence="9 10">RHCKG23</strain>
    </source>
</reference>
<evidence type="ECO:0000259" key="8">
    <source>
        <dbReference type="Pfam" id="PF00576"/>
    </source>
</evidence>
<dbReference type="InterPro" id="IPR000895">
    <property type="entry name" value="Transthyretin/HIU_hydrolase"/>
</dbReference>
<dbReference type="SUPFAM" id="SSF49472">
    <property type="entry name" value="Transthyretin (synonym: prealbumin)"/>
    <property type="match status" value="1"/>
</dbReference>
<accession>A0ABT7T547</accession>
<dbReference type="PANTHER" id="PTHR10395:SF7">
    <property type="entry name" value="5-HYDROXYISOURATE HYDROLASE"/>
    <property type="match status" value="1"/>
</dbReference>
<dbReference type="InterPro" id="IPR023416">
    <property type="entry name" value="Transthyretin/HIU_hydrolase_d"/>
</dbReference>
<dbReference type="Pfam" id="PF00576">
    <property type="entry name" value="Transthyretin"/>
    <property type="match status" value="1"/>
</dbReference>
<proteinExistence type="inferred from homology"/>
<evidence type="ECO:0000256" key="5">
    <source>
        <dbReference type="ARBA" id="ARBA00022631"/>
    </source>
</evidence>
<gene>
    <name evidence="9" type="primary">uraH</name>
    <name evidence="9" type="ORF">QUG92_06175</name>
</gene>
<dbReference type="InterPro" id="IPR014306">
    <property type="entry name" value="Hydroxyisourate_hydrolase"/>
</dbReference>
<dbReference type="EC" id="3.5.2.17" evidence="7"/>
<evidence type="ECO:0000256" key="1">
    <source>
        <dbReference type="ARBA" id="ARBA00001043"/>
    </source>
</evidence>
<evidence type="ECO:0000256" key="6">
    <source>
        <dbReference type="ARBA" id="ARBA00022801"/>
    </source>
</evidence>
<evidence type="ECO:0000313" key="9">
    <source>
        <dbReference type="EMBL" id="MDM7884688.1"/>
    </source>
</evidence>
<evidence type="ECO:0000256" key="4">
    <source>
        <dbReference type="ARBA" id="ARBA00011881"/>
    </source>
</evidence>
<dbReference type="EMBL" id="JAUCML010000003">
    <property type="protein sequence ID" value="MDM7884688.1"/>
    <property type="molecule type" value="Genomic_DNA"/>
</dbReference>
<evidence type="ECO:0000256" key="2">
    <source>
        <dbReference type="ARBA" id="ARBA00002704"/>
    </source>
</evidence>
<comment type="caution">
    <text evidence="9">The sequence shown here is derived from an EMBL/GenBank/DDBJ whole genome shotgun (WGS) entry which is preliminary data.</text>
</comment>
<evidence type="ECO:0000256" key="7">
    <source>
        <dbReference type="RuleBase" id="RU361270"/>
    </source>
</evidence>
<comment type="similarity">
    <text evidence="3 7">Belongs to the transthyretin family. 5-hydroxyisourate hydrolase subfamily.</text>
</comment>
<keyword evidence="6 7" id="KW-0378">Hydrolase</keyword>
<dbReference type="Proteomes" id="UP001237823">
    <property type="component" value="Unassembled WGS sequence"/>
</dbReference>
<dbReference type="NCBIfam" id="TIGR02962">
    <property type="entry name" value="hdxy_isourate"/>
    <property type="match status" value="1"/>
</dbReference>
<keyword evidence="5 7" id="KW-0659">Purine metabolism</keyword>
<feature type="domain" description="Transthyretin/hydroxyisourate hydrolase" evidence="8">
    <location>
        <begin position="10"/>
        <end position="111"/>
    </location>
</feature>
<keyword evidence="10" id="KW-1185">Reference proteome</keyword>
<evidence type="ECO:0000256" key="3">
    <source>
        <dbReference type="ARBA" id="ARBA00009850"/>
    </source>
</evidence>
<dbReference type="PRINTS" id="PR00189">
    <property type="entry name" value="TRNSTHYRETIN"/>
</dbReference>
<organism evidence="9 10">
    <name type="scientific">Curtobacterium citri</name>
    <dbReference type="NCBI Taxonomy" id="3055139"/>
    <lineage>
        <taxon>Bacteria</taxon>
        <taxon>Bacillati</taxon>
        <taxon>Actinomycetota</taxon>
        <taxon>Actinomycetes</taxon>
        <taxon>Micrococcales</taxon>
        <taxon>Microbacteriaceae</taxon>
        <taxon>Curtobacterium</taxon>
    </lineage>
</organism>
<protein>
    <recommendedName>
        <fullName evidence="7">5-hydroxyisourate hydrolase</fullName>
        <shortName evidence="7">HIU hydrolase</shortName>
        <shortName evidence="7">HIUHase</shortName>
        <ecNumber evidence="7">3.5.2.17</ecNumber>
    </recommendedName>
</protein>
<dbReference type="InterPro" id="IPR036817">
    <property type="entry name" value="Transthyretin/HIU_hydrolase_sf"/>
</dbReference>